<keyword evidence="3" id="KW-1185">Reference proteome</keyword>
<reference evidence="2 3" key="1">
    <citation type="journal article" date="2010" name="Science">
        <title>Genomic comparison of the ants Camponotus floridanus and Harpegnathos saltator.</title>
        <authorList>
            <person name="Bonasio R."/>
            <person name="Zhang G."/>
            <person name="Ye C."/>
            <person name="Mutti N.S."/>
            <person name="Fang X."/>
            <person name="Qin N."/>
            <person name="Donahue G."/>
            <person name="Yang P."/>
            <person name="Li Q."/>
            <person name="Li C."/>
            <person name="Zhang P."/>
            <person name="Huang Z."/>
            <person name="Berger S.L."/>
            <person name="Reinberg D."/>
            <person name="Wang J."/>
            <person name="Liebig J."/>
        </authorList>
    </citation>
    <scope>NUCLEOTIDE SEQUENCE [LARGE SCALE GENOMIC DNA]</scope>
    <source>
        <strain evidence="2 3">Hsal</strain>
    </source>
</reference>
<keyword evidence="1" id="KW-0812">Transmembrane</keyword>
<evidence type="ECO:0000313" key="3">
    <source>
        <dbReference type="Proteomes" id="UP000188912"/>
    </source>
</evidence>
<dbReference type="AlphaFoldDB" id="A0A1U9JVF1"/>
<name>A0A1U9JVF1_9HYPH</name>
<evidence type="ECO:0000313" key="2">
    <source>
        <dbReference type="EMBL" id="AQS41821.1"/>
    </source>
</evidence>
<dbReference type="Proteomes" id="UP000188912">
    <property type="component" value="Chromosome"/>
</dbReference>
<organism evidence="2 3">
    <name type="scientific">Candidatus Tokpelaia hoelldobleri</name>
    <dbReference type="NCBI Taxonomy" id="1902579"/>
    <lineage>
        <taxon>Bacteria</taxon>
        <taxon>Pseudomonadati</taxon>
        <taxon>Pseudomonadota</taxon>
        <taxon>Alphaproteobacteria</taxon>
        <taxon>Hyphomicrobiales</taxon>
        <taxon>Candidatus Tokpelaia</taxon>
    </lineage>
</organism>
<keyword evidence="1" id="KW-1133">Transmembrane helix</keyword>
<dbReference type="KEGG" id="thd:BHV28_11330"/>
<proteinExistence type="predicted"/>
<keyword evidence="1" id="KW-0472">Membrane</keyword>
<evidence type="ECO:0000256" key="1">
    <source>
        <dbReference type="SAM" id="Phobius"/>
    </source>
</evidence>
<feature type="transmembrane region" description="Helical" evidence="1">
    <location>
        <begin position="20"/>
        <end position="37"/>
    </location>
</feature>
<dbReference type="EMBL" id="CP017315">
    <property type="protein sequence ID" value="AQS41821.1"/>
    <property type="molecule type" value="Genomic_DNA"/>
</dbReference>
<accession>A0A1U9JVF1</accession>
<protein>
    <submittedName>
        <fullName evidence="2">Uncharacterized protein</fullName>
    </submittedName>
</protein>
<gene>
    <name evidence="2" type="ORF">BHV28_11330</name>
</gene>
<sequence>MTLSFVSYEAATVNNDIKKYLYHYVKFILIFVDSLWMNPAGFHKNRESRFLSYLDGFSRLDTICCIQGSF</sequence>
<reference evidence="2 3" key="2">
    <citation type="journal article" date="2016" name="Sci. Rep.">
        <title>The genome of Rhizobiales bacteria in predatory ants reveals urease gene functions but no genes for nitrogen fixation.</title>
        <authorList>
            <person name="Neuvonen M.M."/>
            <person name="Tamarit D."/>
            <person name="Naslund K."/>
            <person name="Liebig J."/>
            <person name="Feldhaar H."/>
            <person name="Moran N.A."/>
            <person name="Guy L."/>
            <person name="Andersson S.G."/>
        </authorList>
    </citation>
    <scope>NUCLEOTIDE SEQUENCE [LARGE SCALE GENOMIC DNA]</scope>
    <source>
        <strain evidence="2 3">Hsal</strain>
    </source>
</reference>